<reference evidence="1" key="1">
    <citation type="submission" date="2021-06" db="EMBL/GenBank/DDBJ databases">
        <authorList>
            <person name="Kallberg Y."/>
            <person name="Tangrot J."/>
            <person name="Rosling A."/>
        </authorList>
    </citation>
    <scope>NUCLEOTIDE SEQUENCE</scope>
    <source>
        <strain evidence="1">CL356</strain>
    </source>
</reference>
<accession>A0ACA9PDK1</accession>
<dbReference type="EMBL" id="CAJVPT010031529">
    <property type="protein sequence ID" value="CAG8697979.1"/>
    <property type="molecule type" value="Genomic_DNA"/>
</dbReference>
<evidence type="ECO:0000313" key="2">
    <source>
        <dbReference type="Proteomes" id="UP000789525"/>
    </source>
</evidence>
<protein>
    <submittedName>
        <fullName evidence="1">5620_t:CDS:1</fullName>
    </submittedName>
</protein>
<sequence>ATIKIPFTVSKFFIINKLYSSQASSCNCMVQKIRVGVGKFAVSPGYICLT</sequence>
<feature type="non-terminal residue" evidence="1">
    <location>
        <position position="1"/>
    </location>
</feature>
<gene>
    <name evidence="1" type="ORF">ACOLOM_LOCUS10107</name>
</gene>
<keyword evidence="2" id="KW-1185">Reference proteome</keyword>
<comment type="caution">
    <text evidence="1">The sequence shown here is derived from an EMBL/GenBank/DDBJ whole genome shotgun (WGS) entry which is preliminary data.</text>
</comment>
<name>A0ACA9PDK1_9GLOM</name>
<proteinExistence type="predicted"/>
<organism evidence="1 2">
    <name type="scientific">Acaulospora colombiana</name>
    <dbReference type="NCBI Taxonomy" id="27376"/>
    <lineage>
        <taxon>Eukaryota</taxon>
        <taxon>Fungi</taxon>
        <taxon>Fungi incertae sedis</taxon>
        <taxon>Mucoromycota</taxon>
        <taxon>Glomeromycotina</taxon>
        <taxon>Glomeromycetes</taxon>
        <taxon>Diversisporales</taxon>
        <taxon>Acaulosporaceae</taxon>
        <taxon>Acaulospora</taxon>
    </lineage>
</organism>
<dbReference type="Proteomes" id="UP000789525">
    <property type="component" value="Unassembled WGS sequence"/>
</dbReference>
<evidence type="ECO:0000313" key="1">
    <source>
        <dbReference type="EMBL" id="CAG8697979.1"/>
    </source>
</evidence>